<dbReference type="RefSeq" id="WP_044835130.1">
    <property type="nucleotide sequence ID" value="NZ_CP059735.1"/>
</dbReference>
<evidence type="ECO:0000256" key="1">
    <source>
        <dbReference type="SAM" id="SignalP"/>
    </source>
</evidence>
<reference evidence="2 3" key="2">
    <citation type="journal article" date="2022" name="Mar. Drugs">
        <title>Bioassay-Guided Fractionation Leads to the Detection of Cholic Acid Generated by the Rare Thalassomonas sp.</title>
        <authorList>
            <person name="Pheiffer F."/>
            <person name="Schneider Y.K."/>
            <person name="Hansen E.H."/>
            <person name="Andersen J.H."/>
            <person name="Isaksson J."/>
            <person name="Busche T."/>
            <person name="R C."/>
            <person name="Kalinowski J."/>
            <person name="Zyl L.V."/>
            <person name="Trindade M."/>
        </authorList>
    </citation>
    <scope>NUCLEOTIDE SEQUENCE [LARGE SCALE GENOMIC DNA]</scope>
    <source>
        <strain evidence="2 3">A5K-106</strain>
    </source>
</reference>
<gene>
    <name evidence="2" type="ORF">SG35_019875</name>
</gene>
<feature type="signal peptide" evidence="1">
    <location>
        <begin position="1"/>
        <end position="22"/>
    </location>
</feature>
<dbReference type="Proteomes" id="UP000032568">
    <property type="component" value="Chromosome"/>
</dbReference>
<name>A0AAE9YNX9_9GAMM</name>
<protein>
    <submittedName>
        <fullName evidence="2">Uncharacterized protein</fullName>
    </submittedName>
</protein>
<keyword evidence="1" id="KW-0732">Signal</keyword>
<feature type="chain" id="PRO_5042278008" evidence="1">
    <location>
        <begin position="23"/>
        <end position="107"/>
    </location>
</feature>
<organism evidence="2 3">
    <name type="scientific">Thalassomonas actiniarum</name>
    <dbReference type="NCBI Taxonomy" id="485447"/>
    <lineage>
        <taxon>Bacteria</taxon>
        <taxon>Pseudomonadati</taxon>
        <taxon>Pseudomonadota</taxon>
        <taxon>Gammaproteobacteria</taxon>
        <taxon>Alteromonadales</taxon>
        <taxon>Colwelliaceae</taxon>
        <taxon>Thalassomonas</taxon>
    </lineage>
</organism>
<proteinExistence type="predicted"/>
<sequence>MKYLAAIAIFVTSVLVVTIAQANADKVYSAQGYPYKLLINRADEVKIFYREHETGIRCHVEVSRNSEKMMSVAVEVTAEQFEQLPLTSCLPRKAAKALLAGTFSQYL</sequence>
<keyword evidence="3" id="KW-1185">Reference proteome</keyword>
<evidence type="ECO:0000313" key="2">
    <source>
        <dbReference type="EMBL" id="WDD97559.1"/>
    </source>
</evidence>
<accession>A0AAE9YNX9</accession>
<dbReference type="EMBL" id="CP059735">
    <property type="protein sequence ID" value="WDD97559.1"/>
    <property type="molecule type" value="Genomic_DNA"/>
</dbReference>
<evidence type="ECO:0000313" key="3">
    <source>
        <dbReference type="Proteomes" id="UP000032568"/>
    </source>
</evidence>
<dbReference type="KEGG" id="tact:SG35_019875"/>
<dbReference type="AlphaFoldDB" id="A0AAE9YNX9"/>
<reference evidence="2 3" key="1">
    <citation type="journal article" date="2015" name="Genome Announc.">
        <title>Draft Genome Sequences of Marine Isolates of Thalassomonas viridans and Thalassomonas actiniarum.</title>
        <authorList>
            <person name="Olonade I."/>
            <person name="van Zyl L.J."/>
            <person name="Trindade M."/>
        </authorList>
    </citation>
    <scope>NUCLEOTIDE SEQUENCE [LARGE SCALE GENOMIC DNA]</scope>
    <source>
        <strain evidence="2 3">A5K-106</strain>
    </source>
</reference>